<dbReference type="Proteomes" id="UP001151752">
    <property type="component" value="Chromosome 5"/>
</dbReference>
<sequence length="45" mass="4880">MSLSPFMRAALVASCLRGALPPVDFLAVCLVRAIADEIVRDLQIH</sequence>
<proteinExistence type="predicted"/>
<organism evidence="1 2">
    <name type="scientific">Salix koriyanagi</name>
    <dbReference type="NCBI Taxonomy" id="2511006"/>
    <lineage>
        <taxon>Eukaryota</taxon>
        <taxon>Viridiplantae</taxon>
        <taxon>Streptophyta</taxon>
        <taxon>Embryophyta</taxon>
        <taxon>Tracheophyta</taxon>
        <taxon>Spermatophyta</taxon>
        <taxon>Magnoliopsida</taxon>
        <taxon>eudicotyledons</taxon>
        <taxon>Gunneridae</taxon>
        <taxon>Pentapetalae</taxon>
        <taxon>rosids</taxon>
        <taxon>fabids</taxon>
        <taxon>Malpighiales</taxon>
        <taxon>Salicaceae</taxon>
        <taxon>Saliceae</taxon>
        <taxon>Salix</taxon>
    </lineage>
</organism>
<protein>
    <submittedName>
        <fullName evidence="1">Uncharacterized protein</fullName>
    </submittedName>
</protein>
<evidence type="ECO:0000313" key="1">
    <source>
        <dbReference type="EMBL" id="KAJ6681104.1"/>
    </source>
</evidence>
<comment type="caution">
    <text evidence="1">The sequence shown here is derived from an EMBL/GenBank/DDBJ whole genome shotgun (WGS) entry which is preliminary data.</text>
</comment>
<reference evidence="1" key="2">
    <citation type="journal article" date="2023" name="Int. J. Mol. Sci.">
        <title>De Novo Assembly and Annotation of 11 Diverse Shrub Willow (Salix) Genomes Reveals Novel Gene Organization in Sex-Linked Regions.</title>
        <authorList>
            <person name="Hyden B."/>
            <person name="Feng K."/>
            <person name="Yates T.B."/>
            <person name="Jawdy S."/>
            <person name="Cereghino C."/>
            <person name="Smart L.B."/>
            <person name="Muchero W."/>
        </authorList>
    </citation>
    <scope>NUCLEOTIDE SEQUENCE</scope>
    <source>
        <tissue evidence="1">Shoot tip</tissue>
    </source>
</reference>
<name>A0A9Q0P4J6_9ROSI</name>
<dbReference type="AlphaFoldDB" id="A0A9Q0P4J6"/>
<keyword evidence="2" id="KW-1185">Reference proteome</keyword>
<reference evidence="1" key="1">
    <citation type="submission" date="2022-11" db="EMBL/GenBank/DDBJ databases">
        <authorList>
            <person name="Hyden B.L."/>
            <person name="Feng K."/>
            <person name="Yates T."/>
            <person name="Jawdy S."/>
            <person name="Smart L.B."/>
            <person name="Muchero W."/>
        </authorList>
    </citation>
    <scope>NUCLEOTIDE SEQUENCE</scope>
    <source>
        <tissue evidence="1">Shoot tip</tissue>
    </source>
</reference>
<dbReference type="EMBL" id="JAPFFM010000020">
    <property type="protein sequence ID" value="KAJ6681104.1"/>
    <property type="molecule type" value="Genomic_DNA"/>
</dbReference>
<accession>A0A9Q0P4J6</accession>
<gene>
    <name evidence="1" type="ORF">OIU74_019558</name>
</gene>
<evidence type="ECO:0000313" key="2">
    <source>
        <dbReference type="Proteomes" id="UP001151752"/>
    </source>
</evidence>